<evidence type="ECO:0000313" key="1">
    <source>
        <dbReference type="EMBL" id="KAF9508151.1"/>
    </source>
</evidence>
<dbReference type="OrthoDB" id="3356102at2759"/>
<keyword evidence="2" id="KW-1185">Reference proteome</keyword>
<proteinExistence type="predicted"/>
<comment type="caution">
    <text evidence="1">The sequence shown here is derived from an EMBL/GenBank/DDBJ whole genome shotgun (WGS) entry which is preliminary data.</text>
</comment>
<dbReference type="EMBL" id="MU129064">
    <property type="protein sequence ID" value="KAF9508151.1"/>
    <property type="molecule type" value="Genomic_DNA"/>
</dbReference>
<name>A0A9P6ALY2_9AGAM</name>
<evidence type="ECO:0000313" key="2">
    <source>
        <dbReference type="Proteomes" id="UP000886523"/>
    </source>
</evidence>
<dbReference type="AlphaFoldDB" id="A0A9P6ALY2"/>
<protein>
    <submittedName>
        <fullName evidence="1">Uncharacterized protein</fullName>
    </submittedName>
</protein>
<reference evidence="1" key="1">
    <citation type="journal article" date="2020" name="Nat. Commun.">
        <title>Large-scale genome sequencing of mycorrhizal fungi provides insights into the early evolution of symbiotic traits.</title>
        <authorList>
            <person name="Miyauchi S."/>
            <person name="Kiss E."/>
            <person name="Kuo A."/>
            <person name="Drula E."/>
            <person name="Kohler A."/>
            <person name="Sanchez-Garcia M."/>
            <person name="Morin E."/>
            <person name="Andreopoulos B."/>
            <person name="Barry K.W."/>
            <person name="Bonito G."/>
            <person name="Buee M."/>
            <person name="Carver A."/>
            <person name="Chen C."/>
            <person name="Cichocki N."/>
            <person name="Clum A."/>
            <person name="Culley D."/>
            <person name="Crous P.W."/>
            <person name="Fauchery L."/>
            <person name="Girlanda M."/>
            <person name="Hayes R.D."/>
            <person name="Keri Z."/>
            <person name="LaButti K."/>
            <person name="Lipzen A."/>
            <person name="Lombard V."/>
            <person name="Magnuson J."/>
            <person name="Maillard F."/>
            <person name="Murat C."/>
            <person name="Nolan M."/>
            <person name="Ohm R.A."/>
            <person name="Pangilinan J."/>
            <person name="Pereira M.F."/>
            <person name="Perotto S."/>
            <person name="Peter M."/>
            <person name="Pfister S."/>
            <person name="Riley R."/>
            <person name="Sitrit Y."/>
            <person name="Stielow J.B."/>
            <person name="Szollosi G."/>
            <person name="Zifcakova L."/>
            <person name="Stursova M."/>
            <person name="Spatafora J.W."/>
            <person name="Tedersoo L."/>
            <person name="Vaario L.M."/>
            <person name="Yamada A."/>
            <person name="Yan M."/>
            <person name="Wang P."/>
            <person name="Xu J."/>
            <person name="Bruns T."/>
            <person name="Baldrian P."/>
            <person name="Vilgalys R."/>
            <person name="Dunand C."/>
            <person name="Henrissat B."/>
            <person name="Grigoriev I.V."/>
            <person name="Hibbett D."/>
            <person name="Nagy L.G."/>
            <person name="Martin F.M."/>
        </authorList>
    </citation>
    <scope>NUCLEOTIDE SEQUENCE</scope>
    <source>
        <strain evidence="1">UP504</strain>
    </source>
</reference>
<accession>A0A9P6ALY2</accession>
<sequence>MKAATGSAISWQSVEAPSFSVTNYNPVMALAQNHIHFLDVPGSSPGEAFIFVIHFAYFQPQPQGYPASSGNAFPVSHGKATSFFLDNSWQEQFAYVPDDGSATYVVNVQTNTTVSLAGPSDKSSGSSYTASTSALVQLTSKNNLFYIPYSQTGSATSNANGVWNSYQCFGLPVWYSDRLNRL</sequence>
<dbReference type="Proteomes" id="UP000886523">
    <property type="component" value="Unassembled WGS sequence"/>
</dbReference>
<organism evidence="1 2">
    <name type="scientific">Hydnum rufescens UP504</name>
    <dbReference type="NCBI Taxonomy" id="1448309"/>
    <lineage>
        <taxon>Eukaryota</taxon>
        <taxon>Fungi</taxon>
        <taxon>Dikarya</taxon>
        <taxon>Basidiomycota</taxon>
        <taxon>Agaricomycotina</taxon>
        <taxon>Agaricomycetes</taxon>
        <taxon>Cantharellales</taxon>
        <taxon>Hydnaceae</taxon>
        <taxon>Hydnum</taxon>
    </lineage>
</organism>
<gene>
    <name evidence="1" type="ORF">BS47DRAFT_248219</name>
</gene>